<feature type="domain" description="SidE PDE" evidence="1">
    <location>
        <begin position="993"/>
        <end position="1210"/>
    </location>
</feature>
<gene>
    <name evidence="2" type="ORF">Lwor_1578</name>
</gene>
<comment type="caution">
    <text evidence="2">The sequence shown here is derived from an EMBL/GenBank/DDBJ whole genome shotgun (WGS) entry which is preliminary data.</text>
</comment>
<dbReference type="AlphaFoldDB" id="A0A0W1AFV5"/>
<accession>A0A0W1AFV5</accession>
<evidence type="ECO:0000259" key="1">
    <source>
        <dbReference type="Pfam" id="PF12252"/>
    </source>
</evidence>
<evidence type="ECO:0000313" key="3">
    <source>
        <dbReference type="Proteomes" id="UP000054662"/>
    </source>
</evidence>
<sequence length="1262" mass="141968">MPDNNDIKIQSAQADEVYSDSLDYLNAVPNDTFDANKLGEDDDNELLTNASPLQNEVIDSDALKQSDYPALKAVGASLPDCQSIFERLMHQASFAQPLEDLYAVMYEIGASLPADESLFRALIRKTLLADHLKSALRALYDAGARFPQERSLFELFIDQAQYTDKLKAGVDLLYGMRVQLPENRILFELISQQAVASASWQEFGYHYPLAYAEALKVAFAGLERAGASLATHQELFQKVIQQARYASGLESSFQALLDAGATLHEHPSLFERVIHHAQYGRGLQAALAALMQAGASALSHGALFEALIEQSKYADKLVVAFASLGSLGASVFENSALFEEVINEAEYADKLQEPIRLLITAGAILPTDEALFQALIPRAAHAVNLTTRIYSLIIAGAILPEHQALFEAVIQQAQDMESLEVPCIPQTESDIYLAEKQEFFEPILKQAQDVLLLKPGLRALITAGARLPEDQTLFEALIDEEANALNLTAPLCGLIAVGARLPEDRRLFELVIEQAENVYRLQKHLRLITASGARLPEHRSYFEAIMDRPDRITPLLHWFRICGASIVYHHYLYEAFFSGNKPLACSHYLMTKVMMALRNLISDAHPLLMPEQEGYNAQREKILARISDTMDTEFSITEGPLNKSDATLALEAILVRLSTPEDIEQAQMRYDDSLGYVLQFGVEPDIYLGGLLREANFNHIELTEAQVMRLGETIQGLSNDFSLKSGDGVLKSIVDRLPETAQNALAKYVSNKYKNMNRLFRGEPQDSNSRYVWISPADGHANLMANFLCGSLVNWSAAQLPKVLISLEERQILERVLLARGELNAETIETLKTDQASYEAILRSAVETAVIDRDEYHKVIQGFNNLHLLFPRYGLVDRGENLKAVSTRGDADIAMRRLANPSFMPSVTSFSIFQEGSSYFHNHGTVRTKLETDCSLRPVMNSTEGEILIPAGTTFLYTRDAAGRFFAREINSPGVQPGGSYWSSFALAEAYRNHLRHAYQDAEHQIILEGVSVQRPNHGLAHTYRMMSLVDVVIDYFAHHAREVEFQRYCQSVTPEECDWMRVAAAYSITGRESEIAARENLLRYDEFRLVSMQNLSDFLNKYAPHALDEGMHERLLHVVRWMGNPHYEQGPDIKNDHPDINERHHRNFIHRILTVAHKLDLPRCYTPQEFERAMEMCRALSAPNESQQACYFQMISYAIDLIRAHGGALSTDISPEGAFRQCSERYRPPFQKVSTSLRMLYEFSETVPRPKITEKYQLTMY</sequence>
<dbReference type="OrthoDB" id="5647340at2"/>
<organism evidence="2 3">
    <name type="scientific">Legionella worsleiensis</name>
    <dbReference type="NCBI Taxonomy" id="45076"/>
    <lineage>
        <taxon>Bacteria</taxon>
        <taxon>Pseudomonadati</taxon>
        <taxon>Pseudomonadota</taxon>
        <taxon>Gammaproteobacteria</taxon>
        <taxon>Legionellales</taxon>
        <taxon>Legionellaceae</taxon>
        <taxon>Legionella</taxon>
    </lineage>
</organism>
<name>A0A0W1AFV5_9GAMM</name>
<dbReference type="PATRIC" id="fig|45076.6.peg.1709"/>
<keyword evidence="3" id="KW-1185">Reference proteome</keyword>
<reference evidence="2 3" key="1">
    <citation type="submission" date="2015-11" db="EMBL/GenBank/DDBJ databases">
        <title>Genomic analysis of 38 Legionella species identifies large and diverse effector repertoires.</title>
        <authorList>
            <person name="Burstein D."/>
            <person name="Amaro F."/>
            <person name="Zusman T."/>
            <person name="Lifshitz Z."/>
            <person name="Cohen O."/>
            <person name="Gilbert J.A."/>
            <person name="Pupko T."/>
            <person name="Shuman H.A."/>
            <person name="Segal G."/>
        </authorList>
    </citation>
    <scope>NUCLEOTIDE SEQUENCE [LARGE SCALE GENOMIC DNA]</scope>
    <source>
        <strain evidence="2 3">ATCC 49508</strain>
    </source>
</reference>
<dbReference type="Proteomes" id="UP000054662">
    <property type="component" value="Unassembled WGS sequence"/>
</dbReference>
<dbReference type="InterPro" id="IPR021014">
    <property type="entry name" value="SidE_PDE"/>
</dbReference>
<dbReference type="RefSeq" id="WP_058493355.1">
    <property type="nucleotide sequence ID" value="NZ_CBCRUR010000011.1"/>
</dbReference>
<protein>
    <recommendedName>
        <fullName evidence="1">SidE PDE domain-containing protein</fullName>
    </recommendedName>
</protein>
<dbReference type="Pfam" id="PF12252">
    <property type="entry name" value="SidE_PDE"/>
    <property type="match status" value="1"/>
</dbReference>
<proteinExistence type="predicted"/>
<evidence type="ECO:0000313" key="2">
    <source>
        <dbReference type="EMBL" id="KTD80064.1"/>
    </source>
</evidence>
<dbReference type="EMBL" id="LNZC01000012">
    <property type="protein sequence ID" value="KTD80064.1"/>
    <property type="molecule type" value="Genomic_DNA"/>
</dbReference>